<organism evidence="5 6">
    <name type="scientific">Candidatus Taylorbacteria bacterium RIFCSPLOWO2_02_FULL_46_40</name>
    <dbReference type="NCBI Taxonomy" id="1802329"/>
    <lineage>
        <taxon>Bacteria</taxon>
        <taxon>Candidatus Tayloriibacteriota</taxon>
    </lineage>
</organism>
<dbReference type="GO" id="GO:0016874">
    <property type="term" value="F:ligase activity"/>
    <property type="evidence" value="ECO:0007669"/>
    <property type="project" value="UniProtKB-KW"/>
</dbReference>
<sequence>MRYVKYMLIRQKNQPEPNIESAIQGVLPSDVKKISRGLAGLIERKVYEIHIDAPSDDAARDQAIAICRRYLVDPQTENFLVIET</sequence>
<dbReference type="InterPro" id="IPR036604">
    <property type="entry name" value="PurS-like_sf"/>
</dbReference>
<dbReference type="SUPFAM" id="SSF82697">
    <property type="entry name" value="PurS-like"/>
    <property type="match status" value="1"/>
</dbReference>
<dbReference type="AlphaFoldDB" id="A0A1G2P260"/>
<dbReference type="GO" id="GO:0006164">
    <property type="term" value="P:purine nucleotide biosynthetic process"/>
    <property type="evidence" value="ECO:0007669"/>
    <property type="project" value="UniProtKB-KW"/>
</dbReference>
<keyword evidence="1" id="KW-0436">Ligase</keyword>
<comment type="caution">
    <text evidence="5">The sequence shown here is derived from an EMBL/GenBank/DDBJ whole genome shotgun (WGS) entry which is preliminary data.</text>
</comment>
<keyword evidence="4" id="KW-0067">ATP-binding</keyword>
<dbReference type="Proteomes" id="UP000176429">
    <property type="component" value="Unassembled WGS sequence"/>
</dbReference>
<gene>
    <name evidence="5" type="ORF">A3H68_00405</name>
</gene>
<keyword evidence="2" id="KW-0547">Nucleotide-binding</keyword>
<evidence type="ECO:0000256" key="3">
    <source>
        <dbReference type="ARBA" id="ARBA00022755"/>
    </source>
</evidence>
<evidence type="ECO:0000256" key="4">
    <source>
        <dbReference type="ARBA" id="ARBA00022840"/>
    </source>
</evidence>
<dbReference type="EMBL" id="MHSH01000018">
    <property type="protein sequence ID" value="OHA41809.1"/>
    <property type="molecule type" value="Genomic_DNA"/>
</dbReference>
<name>A0A1G2P260_9BACT</name>
<protein>
    <recommendedName>
        <fullName evidence="7">Phosphoribosylformylglycinamidine synthase, purS protein</fullName>
    </recommendedName>
</protein>
<dbReference type="Gene3D" id="3.30.1280.10">
    <property type="entry name" value="Phosphoribosylformylglycinamidine synthase subunit PurS"/>
    <property type="match status" value="1"/>
</dbReference>
<evidence type="ECO:0000256" key="2">
    <source>
        <dbReference type="ARBA" id="ARBA00022741"/>
    </source>
</evidence>
<evidence type="ECO:0000256" key="1">
    <source>
        <dbReference type="ARBA" id="ARBA00022598"/>
    </source>
</evidence>
<evidence type="ECO:0008006" key="7">
    <source>
        <dbReference type="Google" id="ProtNLM"/>
    </source>
</evidence>
<dbReference type="GO" id="GO:0005524">
    <property type="term" value="F:ATP binding"/>
    <property type="evidence" value="ECO:0007669"/>
    <property type="project" value="UniProtKB-KW"/>
</dbReference>
<keyword evidence="3" id="KW-0658">Purine biosynthesis</keyword>
<evidence type="ECO:0000313" key="5">
    <source>
        <dbReference type="EMBL" id="OHA41809.1"/>
    </source>
</evidence>
<reference evidence="5 6" key="1">
    <citation type="journal article" date="2016" name="Nat. Commun.">
        <title>Thousands of microbial genomes shed light on interconnected biogeochemical processes in an aquifer system.</title>
        <authorList>
            <person name="Anantharaman K."/>
            <person name="Brown C.T."/>
            <person name="Hug L.A."/>
            <person name="Sharon I."/>
            <person name="Castelle C.J."/>
            <person name="Probst A.J."/>
            <person name="Thomas B.C."/>
            <person name="Singh A."/>
            <person name="Wilkins M.J."/>
            <person name="Karaoz U."/>
            <person name="Brodie E.L."/>
            <person name="Williams K.H."/>
            <person name="Hubbard S.S."/>
            <person name="Banfield J.F."/>
        </authorList>
    </citation>
    <scope>NUCLEOTIDE SEQUENCE [LARGE SCALE GENOMIC DNA]</scope>
</reference>
<evidence type="ECO:0000313" key="6">
    <source>
        <dbReference type="Proteomes" id="UP000176429"/>
    </source>
</evidence>
<proteinExistence type="predicted"/>
<accession>A0A1G2P260</accession>